<dbReference type="InterPro" id="IPR036909">
    <property type="entry name" value="Cyt_c-like_dom_sf"/>
</dbReference>
<sequence>MGRMGLRAALALALLATPVAAQNPPAQPLDKLDIAIGKALFKRPWVPAPASTRGDDGLGPLFDARSCITCHPRDGRAPAKIEDGTAGRGFVLMIARPDGTGDPVYGRRFQIDAVPGIPPEGVIGVSDTALPDGRTTRAPHPQALGYGPLDPASGLSLRVAPDLKGRGALAQVPDAAILAIEKEQAEAKDGISGRARRITRPDGTTAIGRFGWKAAQPDLASQSAEAFFLDLGLSNPYHPEPWGDCTPTQAACRDAPHGTANRTEGTADDALEIGRPLLDRVVAYVASLPPPEPEPLPEPERRAGARLFAATGCAACHRPSLPTRDGGQAPMFTDLLLHEMGPGLGDTMPEPGAGASQWRTAPLAGLSEALADETGLLHDGRARTIKEAIAWHGGEAAEAARRFDALSAPDQTALVRYVSSL</sequence>
<evidence type="ECO:0000259" key="6">
    <source>
        <dbReference type="PROSITE" id="PS51007"/>
    </source>
</evidence>
<keyword evidence="1 4" id="KW-0349">Heme</keyword>
<feature type="domain" description="Cytochrome c" evidence="6">
    <location>
        <begin position="299"/>
        <end position="421"/>
    </location>
</feature>
<dbReference type="PANTHER" id="PTHR30600:SF4">
    <property type="entry name" value="CYTOCHROME C DOMAIN-CONTAINING PROTEIN"/>
    <property type="match status" value="1"/>
</dbReference>
<dbReference type="eggNOG" id="COG3488">
    <property type="taxonomic scope" value="Bacteria"/>
</dbReference>
<evidence type="ECO:0000313" key="7">
    <source>
        <dbReference type="EMBL" id="ABS68425.1"/>
    </source>
</evidence>
<dbReference type="PROSITE" id="PS51007">
    <property type="entry name" value="CYTC"/>
    <property type="match status" value="2"/>
</dbReference>
<accession>A7IK82</accession>
<dbReference type="InterPro" id="IPR010538">
    <property type="entry name" value="DHOR"/>
</dbReference>
<evidence type="ECO:0000256" key="2">
    <source>
        <dbReference type="ARBA" id="ARBA00022723"/>
    </source>
</evidence>
<dbReference type="PANTHER" id="PTHR30600">
    <property type="entry name" value="CYTOCHROME C PEROXIDASE-RELATED"/>
    <property type="match status" value="1"/>
</dbReference>
<dbReference type="EMBL" id="CP000781">
    <property type="protein sequence ID" value="ABS68425.1"/>
    <property type="molecule type" value="Genomic_DNA"/>
</dbReference>
<keyword evidence="5" id="KW-0732">Signal</keyword>
<dbReference type="GO" id="GO:0004130">
    <property type="term" value="F:cytochrome-c peroxidase activity"/>
    <property type="evidence" value="ECO:0007669"/>
    <property type="project" value="TreeGrafter"/>
</dbReference>
<dbReference type="HOGENOM" id="CLU_033900_1_0_5"/>
<evidence type="ECO:0000256" key="5">
    <source>
        <dbReference type="SAM" id="SignalP"/>
    </source>
</evidence>
<dbReference type="STRING" id="78245.Xaut_3195"/>
<keyword evidence="2 4" id="KW-0479">Metal-binding</keyword>
<dbReference type="PhylomeDB" id="A7IK82"/>
<gene>
    <name evidence="7" type="ordered locus">Xaut_3195</name>
</gene>
<dbReference type="GO" id="GO:0020037">
    <property type="term" value="F:heme binding"/>
    <property type="evidence" value="ECO:0007669"/>
    <property type="project" value="InterPro"/>
</dbReference>
<proteinExistence type="predicted"/>
<evidence type="ECO:0000256" key="1">
    <source>
        <dbReference type="ARBA" id="ARBA00022617"/>
    </source>
</evidence>
<evidence type="ECO:0000256" key="4">
    <source>
        <dbReference type="PROSITE-ProRule" id="PRU00433"/>
    </source>
</evidence>
<feature type="chain" id="PRO_5002711031" description="Cytochrome c domain-containing protein" evidence="5">
    <location>
        <begin position="22"/>
        <end position="421"/>
    </location>
</feature>
<dbReference type="GO" id="GO:0046872">
    <property type="term" value="F:metal ion binding"/>
    <property type="evidence" value="ECO:0007669"/>
    <property type="project" value="UniProtKB-KW"/>
</dbReference>
<name>A7IK82_XANP2</name>
<feature type="signal peptide" evidence="5">
    <location>
        <begin position="1"/>
        <end position="21"/>
    </location>
</feature>
<reference evidence="7 8" key="1">
    <citation type="submission" date="2007-07" db="EMBL/GenBank/DDBJ databases">
        <title>Complete sequence of chromosome of Xanthobacter autotrophicus Py2.</title>
        <authorList>
            <consortium name="US DOE Joint Genome Institute"/>
            <person name="Copeland A."/>
            <person name="Lucas S."/>
            <person name="Lapidus A."/>
            <person name="Barry K."/>
            <person name="Glavina del Rio T."/>
            <person name="Hammon N."/>
            <person name="Israni S."/>
            <person name="Dalin E."/>
            <person name="Tice H."/>
            <person name="Pitluck S."/>
            <person name="Sims D."/>
            <person name="Brettin T."/>
            <person name="Bruce D."/>
            <person name="Detter J.C."/>
            <person name="Han C."/>
            <person name="Tapia R."/>
            <person name="Brainard J."/>
            <person name="Schmutz J."/>
            <person name="Larimer F."/>
            <person name="Land M."/>
            <person name="Hauser L."/>
            <person name="Kyrpides N."/>
            <person name="Kim E."/>
            <person name="Ensigns S.A."/>
            <person name="Richardson P."/>
        </authorList>
    </citation>
    <scope>NUCLEOTIDE SEQUENCE [LARGE SCALE GENOMIC DNA]</scope>
    <source>
        <strain evidence="8">ATCC BAA-1158 / Py2</strain>
    </source>
</reference>
<protein>
    <recommendedName>
        <fullName evidence="6">Cytochrome c domain-containing protein</fullName>
    </recommendedName>
</protein>
<dbReference type="GO" id="GO:0009055">
    <property type="term" value="F:electron transfer activity"/>
    <property type="evidence" value="ECO:0007669"/>
    <property type="project" value="InterPro"/>
</dbReference>
<keyword evidence="8" id="KW-1185">Reference proteome</keyword>
<keyword evidence="3 4" id="KW-0408">Iron</keyword>
<dbReference type="KEGG" id="xau:Xaut_3195"/>
<dbReference type="Gene3D" id="1.10.760.10">
    <property type="entry name" value="Cytochrome c-like domain"/>
    <property type="match status" value="1"/>
</dbReference>
<dbReference type="SUPFAM" id="SSF46626">
    <property type="entry name" value="Cytochrome c"/>
    <property type="match status" value="1"/>
</dbReference>
<feature type="domain" description="Cytochrome c" evidence="6">
    <location>
        <begin position="32"/>
        <end position="183"/>
    </location>
</feature>
<dbReference type="Pfam" id="PF06537">
    <property type="entry name" value="DHOR"/>
    <property type="match status" value="2"/>
</dbReference>
<evidence type="ECO:0000256" key="3">
    <source>
        <dbReference type="ARBA" id="ARBA00023004"/>
    </source>
</evidence>
<organism evidence="7 8">
    <name type="scientific">Xanthobacter autotrophicus (strain ATCC BAA-1158 / Py2)</name>
    <dbReference type="NCBI Taxonomy" id="78245"/>
    <lineage>
        <taxon>Bacteria</taxon>
        <taxon>Pseudomonadati</taxon>
        <taxon>Pseudomonadota</taxon>
        <taxon>Alphaproteobacteria</taxon>
        <taxon>Hyphomicrobiales</taxon>
        <taxon>Xanthobacteraceae</taxon>
        <taxon>Xanthobacter</taxon>
    </lineage>
</organism>
<dbReference type="InterPro" id="IPR009056">
    <property type="entry name" value="Cyt_c-like_dom"/>
</dbReference>
<dbReference type="InterPro" id="IPR051395">
    <property type="entry name" value="Cytochrome_c_Peroxidase/MauG"/>
</dbReference>
<dbReference type="AlphaFoldDB" id="A7IK82"/>
<evidence type="ECO:0000313" key="8">
    <source>
        <dbReference type="Proteomes" id="UP000002417"/>
    </source>
</evidence>
<dbReference type="Proteomes" id="UP000002417">
    <property type="component" value="Chromosome"/>
</dbReference>